<dbReference type="PROSITE" id="PS51257">
    <property type="entry name" value="PROKAR_LIPOPROTEIN"/>
    <property type="match status" value="1"/>
</dbReference>
<evidence type="ECO:0000256" key="9">
    <source>
        <dbReference type="SAM" id="MobiDB-lite"/>
    </source>
</evidence>
<feature type="chain" id="PRO_5042965618" evidence="10">
    <location>
        <begin position="27"/>
        <end position="707"/>
    </location>
</feature>
<dbReference type="PROSITE" id="PS50836">
    <property type="entry name" value="DOMON"/>
    <property type="match status" value="1"/>
</dbReference>
<keyword evidence="8" id="KW-0325">Glycoprotein</keyword>
<dbReference type="CDD" id="cd09631">
    <property type="entry name" value="DOMON_DOH"/>
    <property type="match status" value="1"/>
</dbReference>
<feature type="compositionally biased region" description="Basic and acidic residues" evidence="9">
    <location>
        <begin position="666"/>
        <end position="676"/>
    </location>
</feature>
<dbReference type="EC" id="1.14.17.1" evidence="12"/>
<feature type="signal peptide" evidence="10">
    <location>
        <begin position="1"/>
        <end position="26"/>
    </location>
</feature>
<dbReference type="InterPro" id="IPR000945">
    <property type="entry name" value="DBH-like"/>
</dbReference>
<dbReference type="Pfam" id="PF01082">
    <property type="entry name" value="Cu2_monooxygen"/>
    <property type="match status" value="1"/>
</dbReference>
<evidence type="ECO:0000256" key="10">
    <source>
        <dbReference type="SAM" id="SignalP"/>
    </source>
</evidence>
<evidence type="ECO:0000256" key="2">
    <source>
        <dbReference type="ARBA" id="ARBA00010676"/>
    </source>
</evidence>
<evidence type="ECO:0000259" key="11">
    <source>
        <dbReference type="PROSITE" id="PS50836"/>
    </source>
</evidence>
<dbReference type="InterPro" id="IPR014784">
    <property type="entry name" value="Cu2_ascorb_mOase-like_C"/>
</dbReference>
<gene>
    <name evidence="12" type="primary">MOXD1_5</name>
    <name evidence="12" type="ORF">SK128_024309</name>
</gene>
<evidence type="ECO:0000256" key="5">
    <source>
        <dbReference type="ARBA" id="ARBA00023008"/>
    </source>
</evidence>
<dbReference type="InterPro" id="IPR028460">
    <property type="entry name" value="Tbh/DBH"/>
</dbReference>
<dbReference type="SMART" id="SM00664">
    <property type="entry name" value="DoH"/>
    <property type="match status" value="1"/>
</dbReference>
<name>A0AAN8WW35_HALRR</name>
<evidence type="ECO:0000313" key="13">
    <source>
        <dbReference type="Proteomes" id="UP001381693"/>
    </source>
</evidence>
<comment type="similarity">
    <text evidence="2">Belongs to the copper type II ascorbate-dependent monooxygenase family.</text>
</comment>
<reference evidence="12 13" key="1">
    <citation type="submission" date="2023-11" db="EMBL/GenBank/DDBJ databases">
        <title>Halocaridina rubra genome assembly.</title>
        <authorList>
            <person name="Smith C."/>
        </authorList>
    </citation>
    <scope>NUCLEOTIDE SEQUENCE [LARGE SCALE GENOMIC DNA]</scope>
    <source>
        <strain evidence="12">EP-1</strain>
        <tissue evidence="12">Whole</tissue>
    </source>
</reference>
<dbReference type="GO" id="GO:0030667">
    <property type="term" value="C:secretory granule membrane"/>
    <property type="evidence" value="ECO:0007669"/>
    <property type="project" value="TreeGrafter"/>
</dbReference>
<feature type="region of interest" description="Disordered" evidence="9">
    <location>
        <begin position="656"/>
        <end position="681"/>
    </location>
</feature>
<dbReference type="GO" id="GO:0006589">
    <property type="term" value="P:octopamine biosynthetic process"/>
    <property type="evidence" value="ECO:0007669"/>
    <property type="project" value="TreeGrafter"/>
</dbReference>
<dbReference type="AlphaFoldDB" id="A0AAN8WW35"/>
<dbReference type="GO" id="GO:0005507">
    <property type="term" value="F:copper ion binding"/>
    <property type="evidence" value="ECO:0007669"/>
    <property type="project" value="InterPro"/>
</dbReference>
<evidence type="ECO:0000256" key="7">
    <source>
        <dbReference type="ARBA" id="ARBA00023157"/>
    </source>
</evidence>
<dbReference type="InterPro" id="IPR045266">
    <property type="entry name" value="DOH_DOMON"/>
</dbReference>
<keyword evidence="5" id="KW-0186">Copper</keyword>
<comment type="cofactor">
    <cofactor evidence="1">
        <name>Cu(2+)</name>
        <dbReference type="ChEBI" id="CHEBI:29036"/>
    </cofactor>
</comment>
<sequence length="707" mass="80841">MKQKRSPWAYLMMMMLLACGWGTITAAKLSADEASTVNLQHQAILDQLGNFVMLWSPLEREIHIEIQAATKGYIGLGFSPTGGMKGADIVLAWIDDQTGELHIHDRHARGMFIPDIDNLQNIDVIGGYQNDTHTVVRFSRPWNTCDNEQDYKLSGDTTRIIWAYSDEDPKGDMDMLMHSHRGTKSIYLREPTFELPQFSEEIKTVEFLASNVELPDDLDTMYWCQIYKFPDLKSKHHMLGYVPVIQEGHQEQVHHIILNECHLNDSSFHYEQWLEAGGRQCFLPNMPLSWNFCKHSIIAWAVGSDGAMYPEHVGMPLGEDYGGSDYYLMQTHYDNPHLKQGVIDNSGLRIFYTDKPREIDAGVLMIGHSVATNLIIPPNQRWKTTGICSGDCTGTTLPEDGIRVFQGLLHSHLLGRTIKMKQFRNGREMPTVFEDKNYDFNYQQERVLKENLIIMPGDTLTAECEYDSTKKKFPTFGGEDTQDEMCLIYLTYYPRMDLSICMSTPETSNIYHALGVNEIYETEKSDIYNWKLNELTADDIKKRDSKFLSNPNADFEEVNFSFALKKLKVKNPIEKQNRSVYDLLHDESTWQDPSTLQELQKQVTFGMHKALCFTVKGKQLAKGTKTKYPDHIKIDTLEDDECKALPIAEVYETEKDKKNMQPTALKGKDNHDHSHENTQAAGTGSCTTFPTLFLQVLAYSVYIAFLV</sequence>
<dbReference type="GO" id="GO:0004500">
    <property type="term" value="F:dopamine beta-monooxygenase activity"/>
    <property type="evidence" value="ECO:0007669"/>
    <property type="project" value="UniProtKB-EC"/>
</dbReference>
<dbReference type="InterPro" id="IPR024548">
    <property type="entry name" value="Cu2_monoox_C"/>
</dbReference>
<keyword evidence="13" id="KW-1185">Reference proteome</keyword>
<evidence type="ECO:0000256" key="4">
    <source>
        <dbReference type="ARBA" id="ARBA00023002"/>
    </source>
</evidence>
<keyword evidence="10" id="KW-0732">Signal</keyword>
<dbReference type="Gene3D" id="2.60.40.1210">
    <property type="entry name" value="Cellobiose dehydrogenase, cytochrome domain"/>
    <property type="match status" value="1"/>
</dbReference>
<keyword evidence="3" id="KW-0479">Metal-binding</keyword>
<dbReference type="GO" id="GO:0042421">
    <property type="term" value="P:norepinephrine biosynthetic process"/>
    <property type="evidence" value="ECO:0007669"/>
    <property type="project" value="TreeGrafter"/>
</dbReference>
<dbReference type="GO" id="GO:0005615">
    <property type="term" value="C:extracellular space"/>
    <property type="evidence" value="ECO:0007669"/>
    <property type="project" value="TreeGrafter"/>
</dbReference>
<accession>A0AAN8WW35</accession>
<keyword evidence="4 12" id="KW-0560">Oxidoreductase</keyword>
<evidence type="ECO:0000313" key="12">
    <source>
        <dbReference type="EMBL" id="KAK7072077.1"/>
    </source>
</evidence>
<dbReference type="PANTHER" id="PTHR10157">
    <property type="entry name" value="DOPAMINE BETA HYDROXYLASE RELATED"/>
    <property type="match status" value="1"/>
</dbReference>
<dbReference type="SUPFAM" id="SSF49742">
    <property type="entry name" value="PHM/PNGase F"/>
    <property type="match status" value="2"/>
</dbReference>
<dbReference type="PANTHER" id="PTHR10157:SF23">
    <property type="entry name" value="MOXD1 HOMOLOG 1"/>
    <property type="match status" value="1"/>
</dbReference>
<dbReference type="FunFam" id="2.60.120.310:FF:000004">
    <property type="entry name" value="DBH-like monooxygenase protein 1"/>
    <property type="match status" value="1"/>
</dbReference>
<keyword evidence="7" id="KW-1015">Disulfide bond</keyword>
<dbReference type="SUPFAM" id="SSF49344">
    <property type="entry name" value="CBD9-like"/>
    <property type="match status" value="1"/>
</dbReference>
<dbReference type="InterPro" id="IPR005018">
    <property type="entry name" value="DOMON_domain"/>
</dbReference>
<organism evidence="12 13">
    <name type="scientific">Halocaridina rubra</name>
    <name type="common">Hawaiian red shrimp</name>
    <dbReference type="NCBI Taxonomy" id="373956"/>
    <lineage>
        <taxon>Eukaryota</taxon>
        <taxon>Metazoa</taxon>
        <taxon>Ecdysozoa</taxon>
        <taxon>Arthropoda</taxon>
        <taxon>Crustacea</taxon>
        <taxon>Multicrustacea</taxon>
        <taxon>Malacostraca</taxon>
        <taxon>Eumalacostraca</taxon>
        <taxon>Eucarida</taxon>
        <taxon>Decapoda</taxon>
        <taxon>Pleocyemata</taxon>
        <taxon>Caridea</taxon>
        <taxon>Atyoidea</taxon>
        <taxon>Atyidae</taxon>
        <taxon>Halocaridina</taxon>
    </lineage>
</organism>
<dbReference type="InterPro" id="IPR008977">
    <property type="entry name" value="PHM/PNGase_F_dom_sf"/>
</dbReference>
<dbReference type="Gene3D" id="2.60.120.230">
    <property type="match status" value="1"/>
</dbReference>
<dbReference type="EMBL" id="JAXCGZ010013702">
    <property type="protein sequence ID" value="KAK7072077.1"/>
    <property type="molecule type" value="Genomic_DNA"/>
</dbReference>
<feature type="domain" description="DOMON" evidence="11">
    <location>
        <begin position="49"/>
        <end position="165"/>
    </location>
</feature>
<dbReference type="InterPro" id="IPR036939">
    <property type="entry name" value="Cu2_ascorb_mOase_N_sf"/>
</dbReference>
<comment type="caution">
    <text evidence="12">The sequence shown here is derived from an EMBL/GenBank/DDBJ whole genome shotgun (WGS) entry which is preliminary data.</text>
</comment>
<keyword evidence="6 12" id="KW-0503">Monooxygenase</keyword>
<dbReference type="FunFam" id="2.60.120.230:FF:000001">
    <property type="entry name" value="Monooxygenase, DBH-like 1"/>
    <property type="match status" value="1"/>
</dbReference>
<dbReference type="Pfam" id="PF03351">
    <property type="entry name" value="DOMON"/>
    <property type="match status" value="1"/>
</dbReference>
<dbReference type="Proteomes" id="UP001381693">
    <property type="component" value="Unassembled WGS sequence"/>
</dbReference>
<dbReference type="PRINTS" id="PR00767">
    <property type="entry name" value="DBMONOXGNASE"/>
</dbReference>
<dbReference type="Pfam" id="PF03712">
    <property type="entry name" value="Cu2_monoox_C"/>
    <property type="match status" value="1"/>
</dbReference>
<proteinExistence type="inferred from homology"/>
<dbReference type="Gene3D" id="2.60.120.310">
    <property type="entry name" value="Copper type II, ascorbate-dependent monooxygenase, N-terminal domain"/>
    <property type="match status" value="1"/>
</dbReference>
<evidence type="ECO:0000256" key="3">
    <source>
        <dbReference type="ARBA" id="ARBA00022723"/>
    </source>
</evidence>
<dbReference type="InterPro" id="IPR000323">
    <property type="entry name" value="Cu2_ascorb_mOase_N"/>
</dbReference>
<evidence type="ECO:0000256" key="8">
    <source>
        <dbReference type="ARBA" id="ARBA00023180"/>
    </source>
</evidence>
<protein>
    <submittedName>
        <fullName evidence="12">DBH-like monooxygenase protein 1</fullName>
        <ecNumber evidence="12">1.14.17.1</ecNumber>
    </submittedName>
</protein>
<dbReference type="GO" id="GO:0042420">
    <property type="term" value="P:dopamine catabolic process"/>
    <property type="evidence" value="ECO:0007669"/>
    <property type="project" value="TreeGrafter"/>
</dbReference>
<evidence type="ECO:0000256" key="1">
    <source>
        <dbReference type="ARBA" id="ARBA00001973"/>
    </source>
</evidence>
<evidence type="ECO:0000256" key="6">
    <source>
        <dbReference type="ARBA" id="ARBA00023033"/>
    </source>
</evidence>